<organism evidence="1 2">
    <name type="scientific">Streblomastix strix</name>
    <dbReference type="NCBI Taxonomy" id="222440"/>
    <lineage>
        <taxon>Eukaryota</taxon>
        <taxon>Metamonada</taxon>
        <taxon>Preaxostyla</taxon>
        <taxon>Oxymonadida</taxon>
        <taxon>Streblomastigidae</taxon>
        <taxon>Streblomastix</taxon>
    </lineage>
</organism>
<dbReference type="AlphaFoldDB" id="A0A5J4UQR2"/>
<sequence>DVFATRANRQCTRYCSISKDKFVVKRNGFKLEWSEEVPLLHPPISQLLKTIRKVKKERVPIAVLIAPEWPNQNWFTELREIAIQKVCLGESTQVLIMGTKHRNKGWALPPGLIYLFQWEQRRREAFQTAVTSQRTEFQCGRPSHFQLVQPVENTYCRTYLASRISQRDPPAT</sequence>
<reference evidence="1 2" key="1">
    <citation type="submission" date="2019-03" db="EMBL/GenBank/DDBJ databases">
        <title>Single cell metagenomics reveals metabolic interactions within the superorganism composed of flagellate Streblomastix strix and complex community of Bacteroidetes bacteria on its surface.</title>
        <authorList>
            <person name="Treitli S.C."/>
            <person name="Kolisko M."/>
            <person name="Husnik F."/>
            <person name="Keeling P."/>
            <person name="Hampl V."/>
        </authorList>
    </citation>
    <scope>NUCLEOTIDE SEQUENCE [LARGE SCALE GENOMIC DNA]</scope>
    <source>
        <strain evidence="1">ST1C</strain>
    </source>
</reference>
<dbReference type="EMBL" id="SNRW01013867">
    <property type="protein sequence ID" value="KAA6372125.1"/>
    <property type="molecule type" value="Genomic_DNA"/>
</dbReference>
<comment type="caution">
    <text evidence="1">The sequence shown here is derived from an EMBL/GenBank/DDBJ whole genome shotgun (WGS) entry which is preliminary data.</text>
</comment>
<evidence type="ECO:0000313" key="1">
    <source>
        <dbReference type="EMBL" id="KAA6372125.1"/>
    </source>
</evidence>
<gene>
    <name evidence="1" type="ORF">EZS28_032347</name>
</gene>
<protein>
    <submittedName>
        <fullName evidence="1">Uncharacterized protein</fullName>
    </submittedName>
</protein>
<name>A0A5J4UQR2_9EUKA</name>
<proteinExistence type="predicted"/>
<dbReference type="OrthoDB" id="7692528at2759"/>
<dbReference type="Proteomes" id="UP000324800">
    <property type="component" value="Unassembled WGS sequence"/>
</dbReference>
<evidence type="ECO:0000313" key="2">
    <source>
        <dbReference type="Proteomes" id="UP000324800"/>
    </source>
</evidence>
<accession>A0A5J4UQR2</accession>
<feature type="non-terminal residue" evidence="1">
    <location>
        <position position="1"/>
    </location>
</feature>